<dbReference type="Gene3D" id="3.90.190.20">
    <property type="entry name" value="Mur ligase, C-terminal domain"/>
    <property type="match status" value="1"/>
</dbReference>
<keyword evidence="3" id="KW-0479">Metal-binding</keyword>
<dbReference type="Pfam" id="PF08245">
    <property type="entry name" value="Mur_ligase_M"/>
    <property type="match status" value="1"/>
</dbReference>
<dbReference type="GO" id="GO:0004326">
    <property type="term" value="F:tetrahydrofolylpolyglutamate synthase activity"/>
    <property type="evidence" value="ECO:0007669"/>
    <property type="project" value="UniProtKB-EC"/>
</dbReference>
<dbReference type="InterPro" id="IPR013221">
    <property type="entry name" value="Mur_ligase_cen"/>
</dbReference>
<evidence type="ECO:0000256" key="1">
    <source>
        <dbReference type="ARBA" id="ARBA00008276"/>
    </source>
</evidence>
<dbReference type="Gene3D" id="3.40.1190.10">
    <property type="entry name" value="Mur-like, catalytic domain"/>
    <property type="match status" value="1"/>
</dbReference>
<dbReference type="EC" id="6.3.2.12" evidence="9"/>
<dbReference type="PANTHER" id="PTHR11136">
    <property type="entry name" value="FOLYLPOLYGLUTAMATE SYNTHASE-RELATED"/>
    <property type="match status" value="1"/>
</dbReference>
<dbReference type="Pfam" id="PF02875">
    <property type="entry name" value="Mur_ligase_C"/>
    <property type="match status" value="1"/>
</dbReference>
<keyword evidence="4" id="KW-0547">Nucleotide-binding</keyword>
<dbReference type="NCBIfam" id="TIGR01499">
    <property type="entry name" value="folC"/>
    <property type="match status" value="1"/>
</dbReference>
<comment type="similarity">
    <text evidence="1">Belongs to the folylpolyglutamate synthase family.</text>
</comment>
<dbReference type="EC" id="6.3.2.17" evidence="9"/>
<dbReference type="GO" id="GO:0005737">
    <property type="term" value="C:cytoplasm"/>
    <property type="evidence" value="ECO:0007669"/>
    <property type="project" value="TreeGrafter"/>
</dbReference>
<proteinExistence type="inferred from homology"/>
<dbReference type="GO" id="GO:0046872">
    <property type="term" value="F:metal ion binding"/>
    <property type="evidence" value="ECO:0007669"/>
    <property type="project" value="UniProtKB-KW"/>
</dbReference>
<evidence type="ECO:0000256" key="5">
    <source>
        <dbReference type="ARBA" id="ARBA00022840"/>
    </source>
</evidence>
<dbReference type="InterPro" id="IPR004101">
    <property type="entry name" value="Mur_ligase_C"/>
</dbReference>
<keyword evidence="5" id="KW-0067">ATP-binding</keyword>
<evidence type="ECO:0000313" key="9">
    <source>
        <dbReference type="EMBL" id="SFV82727.1"/>
    </source>
</evidence>
<dbReference type="InterPro" id="IPR001645">
    <property type="entry name" value="Folylpolyglutamate_synth"/>
</dbReference>
<accession>A0A1W1DN22</accession>
<reference evidence="9" key="1">
    <citation type="submission" date="2016-10" db="EMBL/GenBank/DDBJ databases">
        <authorList>
            <person name="de Groot N.N."/>
        </authorList>
    </citation>
    <scope>NUCLEOTIDE SEQUENCE</scope>
</reference>
<keyword evidence="6" id="KW-0460">Magnesium</keyword>
<protein>
    <submittedName>
        <fullName evidence="9">Dihydrofolate synthase @ Folylpolyglutamate synthase</fullName>
        <ecNumber evidence="9">6.3.2.12</ecNumber>
        <ecNumber evidence="9">6.3.2.17</ecNumber>
    </submittedName>
</protein>
<dbReference type="PIRSF" id="PIRSF001563">
    <property type="entry name" value="Folylpolyglu_synth"/>
    <property type="match status" value="1"/>
</dbReference>
<dbReference type="SUPFAM" id="SSF53623">
    <property type="entry name" value="MurD-like peptide ligases, catalytic domain"/>
    <property type="match status" value="1"/>
</dbReference>
<evidence type="ECO:0000259" key="7">
    <source>
        <dbReference type="Pfam" id="PF02875"/>
    </source>
</evidence>
<dbReference type="PANTHER" id="PTHR11136:SF0">
    <property type="entry name" value="DIHYDROFOLATE SYNTHETASE-RELATED"/>
    <property type="match status" value="1"/>
</dbReference>
<dbReference type="InterPro" id="IPR036615">
    <property type="entry name" value="Mur_ligase_C_dom_sf"/>
</dbReference>
<gene>
    <name evidence="9" type="ORF">MNB_SUP05-6-504</name>
</gene>
<evidence type="ECO:0000256" key="4">
    <source>
        <dbReference type="ARBA" id="ARBA00022741"/>
    </source>
</evidence>
<evidence type="ECO:0000256" key="2">
    <source>
        <dbReference type="ARBA" id="ARBA00022598"/>
    </source>
</evidence>
<dbReference type="AlphaFoldDB" id="A0A1W1DN22"/>
<dbReference type="GO" id="GO:0005524">
    <property type="term" value="F:ATP binding"/>
    <property type="evidence" value="ECO:0007669"/>
    <property type="project" value="UniProtKB-KW"/>
</dbReference>
<feature type="domain" description="Mur ligase C-terminal" evidence="7">
    <location>
        <begin position="269"/>
        <end position="384"/>
    </location>
</feature>
<dbReference type="GO" id="GO:0008841">
    <property type="term" value="F:dihydrofolate synthase activity"/>
    <property type="evidence" value="ECO:0007669"/>
    <property type="project" value="UniProtKB-EC"/>
</dbReference>
<feature type="domain" description="Mur ligase central" evidence="8">
    <location>
        <begin position="48"/>
        <end position="187"/>
    </location>
</feature>
<dbReference type="EMBL" id="FPHV01000219">
    <property type="protein sequence ID" value="SFV82727.1"/>
    <property type="molecule type" value="Genomic_DNA"/>
</dbReference>
<keyword evidence="2 9" id="KW-0436">Ligase</keyword>
<evidence type="ECO:0000256" key="3">
    <source>
        <dbReference type="ARBA" id="ARBA00022723"/>
    </source>
</evidence>
<dbReference type="SUPFAM" id="SSF53244">
    <property type="entry name" value="MurD-like peptide ligases, peptide-binding domain"/>
    <property type="match status" value="1"/>
</dbReference>
<evidence type="ECO:0000259" key="8">
    <source>
        <dbReference type="Pfam" id="PF08245"/>
    </source>
</evidence>
<name>A0A1W1DN22_9ZZZZ</name>
<dbReference type="InterPro" id="IPR036565">
    <property type="entry name" value="Mur-like_cat_sf"/>
</dbReference>
<sequence length="398" mass="44146">MGRLKTLDEWLDWQESLHTQEIDLGLERIQKVYQKLFPNGVPFQVIMVAGTNGKGSTIAFIDSIYQQSDFKVGAFTSPHLIKYNERFSVNGEMASDESICQAFDAIEVLRGETSLTYFEFSTLAALVIFAHEKVDVVVLEVGLGGRLDSVNIVDPNVSIITNIAIDHTDYLGDTREAIGFEKAGIMRSDTPCICGDQNPPTSLQNHADNIGALLTFVNQPYLGKINLQGEHQQHNAALAIEAVNQLQPMLPIDKNQLSIGLEKANILARFQVKTVNNKTIVLDVAHNEAAIKSLAETLKSKKVPTLAIFSALKDKNIKLMINAIESCIDEWLIVPLSVNRAIKIQDLVEKFSLSSKITTCKDMESAIHQALNTQQYQRVVIFGSFHTVADAMKILDKY</sequence>
<evidence type="ECO:0000256" key="6">
    <source>
        <dbReference type="ARBA" id="ARBA00022842"/>
    </source>
</evidence>
<organism evidence="9">
    <name type="scientific">hydrothermal vent metagenome</name>
    <dbReference type="NCBI Taxonomy" id="652676"/>
    <lineage>
        <taxon>unclassified sequences</taxon>
        <taxon>metagenomes</taxon>
        <taxon>ecological metagenomes</taxon>
    </lineage>
</organism>